<evidence type="ECO:0000313" key="2">
    <source>
        <dbReference type="EMBL" id="PRY12099.1"/>
    </source>
</evidence>
<evidence type="ECO:0000259" key="1">
    <source>
        <dbReference type="Pfam" id="PF06722"/>
    </source>
</evidence>
<dbReference type="Pfam" id="PF06722">
    <property type="entry name" value="EryCIII-like_C"/>
    <property type="match status" value="1"/>
</dbReference>
<dbReference type="SUPFAM" id="SSF53756">
    <property type="entry name" value="UDP-Glycosyltransferase/glycogen phosphorylase"/>
    <property type="match status" value="1"/>
</dbReference>
<dbReference type="Gene3D" id="3.40.50.2000">
    <property type="entry name" value="Glycogen Phosphorylase B"/>
    <property type="match status" value="2"/>
</dbReference>
<dbReference type="PANTHER" id="PTHR48050">
    <property type="entry name" value="STEROL 3-BETA-GLUCOSYLTRANSFERASE"/>
    <property type="match status" value="1"/>
</dbReference>
<accession>A0A2T0QZI0</accession>
<dbReference type="RefSeq" id="WP_106213613.1">
    <property type="nucleotide sequence ID" value="NZ_PVZF01000011.1"/>
</dbReference>
<dbReference type="InterPro" id="IPR002213">
    <property type="entry name" value="UDP_glucos_trans"/>
</dbReference>
<dbReference type="EMBL" id="PVZF01000011">
    <property type="protein sequence ID" value="PRY12099.1"/>
    <property type="molecule type" value="Genomic_DNA"/>
</dbReference>
<dbReference type="CDD" id="cd03784">
    <property type="entry name" value="GT1_Gtf-like"/>
    <property type="match status" value="1"/>
</dbReference>
<dbReference type="GO" id="GO:0016758">
    <property type="term" value="F:hexosyltransferase activity"/>
    <property type="evidence" value="ECO:0007669"/>
    <property type="project" value="UniProtKB-ARBA"/>
</dbReference>
<keyword evidence="2" id="KW-0808">Transferase</keyword>
<dbReference type="OrthoDB" id="6620093at2"/>
<protein>
    <submittedName>
        <fullName evidence="2">MGT family glycosyltransferase</fullName>
    </submittedName>
</protein>
<dbReference type="Proteomes" id="UP000238083">
    <property type="component" value="Unassembled WGS sequence"/>
</dbReference>
<organism evidence="2 3">
    <name type="scientific">Kineococcus rhizosphaerae</name>
    <dbReference type="NCBI Taxonomy" id="559628"/>
    <lineage>
        <taxon>Bacteria</taxon>
        <taxon>Bacillati</taxon>
        <taxon>Actinomycetota</taxon>
        <taxon>Actinomycetes</taxon>
        <taxon>Kineosporiales</taxon>
        <taxon>Kineosporiaceae</taxon>
        <taxon>Kineococcus</taxon>
    </lineage>
</organism>
<dbReference type="InterPro" id="IPR010610">
    <property type="entry name" value="EryCIII-like_C"/>
</dbReference>
<dbReference type="GO" id="GO:0017000">
    <property type="term" value="P:antibiotic biosynthetic process"/>
    <property type="evidence" value="ECO:0007669"/>
    <property type="project" value="UniProtKB-ARBA"/>
</dbReference>
<feature type="domain" description="Erythromycin biosynthesis protein CIII-like C-terminal" evidence="1">
    <location>
        <begin position="314"/>
        <end position="427"/>
    </location>
</feature>
<evidence type="ECO:0000313" key="3">
    <source>
        <dbReference type="Proteomes" id="UP000238083"/>
    </source>
</evidence>
<comment type="caution">
    <text evidence="2">The sequence shown here is derived from an EMBL/GenBank/DDBJ whole genome shotgun (WGS) entry which is preliminary data.</text>
</comment>
<reference evidence="2 3" key="1">
    <citation type="submission" date="2018-03" db="EMBL/GenBank/DDBJ databases">
        <title>Genomic Encyclopedia of Archaeal and Bacterial Type Strains, Phase II (KMG-II): from individual species to whole genera.</title>
        <authorList>
            <person name="Goeker M."/>
        </authorList>
    </citation>
    <scope>NUCLEOTIDE SEQUENCE [LARGE SCALE GENOMIC DNA]</scope>
    <source>
        <strain evidence="2 3">DSM 19711</strain>
    </source>
</reference>
<dbReference type="PANTHER" id="PTHR48050:SF13">
    <property type="entry name" value="STEROL 3-BETA-GLUCOSYLTRANSFERASE UGT80A2"/>
    <property type="match status" value="1"/>
</dbReference>
<gene>
    <name evidence="2" type="ORF">CLV37_11155</name>
</gene>
<name>A0A2T0QZI0_9ACTN</name>
<dbReference type="InterPro" id="IPR050426">
    <property type="entry name" value="Glycosyltransferase_28"/>
</dbReference>
<keyword evidence="3" id="KW-1185">Reference proteome</keyword>
<dbReference type="GO" id="GO:0008194">
    <property type="term" value="F:UDP-glycosyltransferase activity"/>
    <property type="evidence" value="ECO:0007669"/>
    <property type="project" value="InterPro"/>
</dbReference>
<proteinExistence type="predicted"/>
<dbReference type="AlphaFoldDB" id="A0A2T0QZI0"/>
<dbReference type="FunFam" id="3.40.50.2000:FF:000072">
    <property type="entry name" value="Glycosyl transferase"/>
    <property type="match status" value="1"/>
</dbReference>
<sequence>MPHHLVLSSPIHGHVAPALAVTRGLLARGHEVTVLTGRKYAGAVAQAGAEFLALPAEVDYDDADLDAWLPGRQRKKGLAAVRHDLIGMFVRPIPVQARAVAAELARHRYDTVVAESAFLGVLPLLLSAPAGQRIPVVGISAIPVTLTSVDAAPFGPALAPGTTALHRLRNRLLTTVVHAGPFRPVQRAADAALAEVGAPPMRGNFFDQSTGFDVTFQLSARGLEYPRRELPDSVRFVGPLRPGPSSASVPPWWADVEDARRAGRPVVHVTQGTIDNTDFGRLVVPTLRALADDDVLVVATTGGRPLHELTTALGGDLPANARAAEFLSYPDLLPRTDVVVTNGGFGGVQQALAAGVPLVVAGSTEDKPEVAARVAWAGAGVDLRSGSPRPDRVAAAVRRVLQGAAFRTAAARLQREIEGYGDPLETITRELERRAESHRAPA</sequence>